<keyword evidence="2" id="KW-1185">Reference proteome</keyword>
<organism evidence="1 2">
    <name type="scientific">Sphaerodactylus townsendi</name>
    <dbReference type="NCBI Taxonomy" id="933632"/>
    <lineage>
        <taxon>Eukaryota</taxon>
        <taxon>Metazoa</taxon>
        <taxon>Chordata</taxon>
        <taxon>Craniata</taxon>
        <taxon>Vertebrata</taxon>
        <taxon>Euteleostomi</taxon>
        <taxon>Lepidosauria</taxon>
        <taxon>Squamata</taxon>
        <taxon>Bifurcata</taxon>
        <taxon>Gekkota</taxon>
        <taxon>Sphaerodactylidae</taxon>
        <taxon>Sphaerodactylus</taxon>
    </lineage>
</organism>
<comment type="caution">
    <text evidence="1">The sequence shown here is derived from an EMBL/GenBank/DDBJ whole genome shotgun (WGS) entry which is preliminary data.</text>
</comment>
<reference evidence="1" key="1">
    <citation type="submission" date="2021-08" db="EMBL/GenBank/DDBJ databases">
        <title>The first chromosome-level gecko genome reveals the dynamic sex chromosomes of Neotropical dwarf geckos (Sphaerodactylidae: Sphaerodactylus).</title>
        <authorList>
            <person name="Pinto B.J."/>
            <person name="Keating S.E."/>
            <person name="Gamble T."/>
        </authorList>
    </citation>
    <scope>NUCLEOTIDE SEQUENCE</scope>
    <source>
        <strain evidence="1">TG3544</strain>
    </source>
</reference>
<evidence type="ECO:0000313" key="1">
    <source>
        <dbReference type="EMBL" id="KAH8012281.1"/>
    </source>
</evidence>
<name>A0ACB8FYK9_9SAUR</name>
<sequence>MAGLPVILAILICCSGLSSGATLTQLPLLSVPLGQTAEVSCTVSGSVSYFHWVRQRPGQGPHFVLYGTDSRGEGIPDRFTGSSSGNNQYLTIKNSKAEDEADYYCAAWVGSQSHSAQP</sequence>
<evidence type="ECO:0000313" key="2">
    <source>
        <dbReference type="Proteomes" id="UP000827872"/>
    </source>
</evidence>
<proteinExistence type="predicted"/>
<protein>
    <submittedName>
        <fullName evidence="1">Uncharacterized protein</fullName>
    </submittedName>
</protein>
<accession>A0ACB8FYK9</accession>
<gene>
    <name evidence="1" type="ORF">K3G42_016033</name>
</gene>
<dbReference type="Proteomes" id="UP000827872">
    <property type="component" value="Linkage Group LG13"/>
</dbReference>
<dbReference type="EMBL" id="CM037626">
    <property type="protein sequence ID" value="KAH8012281.1"/>
    <property type="molecule type" value="Genomic_DNA"/>
</dbReference>